<accession>Q1MY38</accession>
<name>Q1MY38_9GAMM</name>
<evidence type="ECO:0000313" key="2">
    <source>
        <dbReference type="Proteomes" id="UP000004263"/>
    </source>
</evidence>
<dbReference type="RefSeq" id="WP_007019349.1">
    <property type="nucleotide sequence ID" value="NZ_CH724124.1"/>
</dbReference>
<dbReference type="Pfam" id="PF09677">
    <property type="entry name" value="TrbI_Ftype"/>
    <property type="match status" value="1"/>
</dbReference>
<keyword evidence="2" id="KW-1185">Reference proteome</keyword>
<gene>
    <name evidence="1" type="ORF">RED65_01928</name>
</gene>
<dbReference type="EMBL" id="AAQH01000030">
    <property type="protein sequence ID" value="EAT10858.1"/>
    <property type="molecule type" value="Genomic_DNA"/>
</dbReference>
<proteinExistence type="predicted"/>
<dbReference type="InterPro" id="IPR014115">
    <property type="entry name" value="TrbI_Ftype"/>
</dbReference>
<dbReference type="HOGENOM" id="CLU_2140974_0_0_6"/>
<protein>
    <recommendedName>
        <fullName evidence="3">Type-F conjugative transfer system protein TrbI</fullName>
    </recommendedName>
</protein>
<evidence type="ECO:0000313" key="1">
    <source>
        <dbReference type="EMBL" id="EAT10858.1"/>
    </source>
</evidence>
<reference evidence="1 2" key="1">
    <citation type="submission" date="2006-03" db="EMBL/GenBank/DDBJ databases">
        <authorList>
            <person name="Pinhassi J."/>
            <person name="Pedros-Alio C."/>
            <person name="Ferriera S."/>
            <person name="Johnson J."/>
            <person name="Kravitz S."/>
            <person name="Halpern A."/>
            <person name="Remington K."/>
            <person name="Beeson K."/>
            <person name="Tran B."/>
            <person name="Rogers Y.-H."/>
            <person name="Friedman R."/>
            <person name="Venter J.C."/>
        </authorList>
    </citation>
    <scope>NUCLEOTIDE SEQUENCE [LARGE SCALE GENOMIC DNA]</scope>
    <source>
        <strain evidence="1 2">RED65</strain>
    </source>
</reference>
<dbReference type="Proteomes" id="UP000004263">
    <property type="component" value="Unassembled WGS sequence"/>
</dbReference>
<evidence type="ECO:0008006" key="3">
    <source>
        <dbReference type="Google" id="ProtNLM"/>
    </source>
</evidence>
<dbReference type="STRING" id="207949.RED65_01928"/>
<sequence length="112" mass="12356">MNIRNLVFTLGISVLVSLASSFLVVKLMVPEIKSVSLDKLLDNHIAQVKTKYEMTDEEVNTYSEAFSLQVEKTLDAYGEGDTIIIVSPAVVRGTTDITDDVYASILENIESK</sequence>
<dbReference type="AlphaFoldDB" id="Q1MY38"/>
<organism evidence="1 2">
    <name type="scientific">Bermanella marisrubri</name>
    <dbReference type="NCBI Taxonomy" id="207949"/>
    <lineage>
        <taxon>Bacteria</taxon>
        <taxon>Pseudomonadati</taxon>
        <taxon>Pseudomonadota</taxon>
        <taxon>Gammaproteobacteria</taxon>
        <taxon>Oceanospirillales</taxon>
        <taxon>Oceanospirillaceae</taxon>
        <taxon>Bermanella</taxon>
    </lineage>
</organism>
<comment type="caution">
    <text evidence="1">The sequence shown here is derived from an EMBL/GenBank/DDBJ whole genome shotgun (WGS) entry which is preliminary data.</text>
</comment>